<dbReference type="PANTHER" id="PTHR10039">
    <property type="entry name" value="AMELOGENIN"/>
    <property type="match status" value="1"/>
</dbReference>
<evidence type="ECO:0000256" key="2">
    <source>
        <dbReference type="PROSITE-ProRule" id="PRU00221"/>
    </source>
</evidence>
<gene>
    <name evidence="6" type="ORF">QBC37DRAFT_431000</name>
</gene>
<accession>A0AAN6Y0C1</accession>
<evidence type="ECO:0000259" key="4">
    <source>
        <dbReference type="Pfam" id="PF22939"/>
    </source>
</evidence>
<dbReference type="EMBL" id="MU858219">
    <property type="protein sequence ID" value="KAK4209026.1"/>
    <property type="molecule type" value="Genomic_DNA"/>
</dbReference>
<reference evidence="6" key="1">
    <citation type="journal article" date="2023" name="Mol. Phylogenet. Evol.">
        <title>Genome-scale phylogeny and comparative genomics of the fungal order Sordariales.</title>
        <authorList>
            <person name="Hensen N."/>
            <person name="Bonometti L."/>
            <person name="Westerberg I."/>
            <person name="Brannstrom I.O."/>
            <person name="Guillou S."/>
            <person name="Cros-Aarteil S."/>
            <person name="Calhoun S."/>
            <person name="Haridas S."/>
            <person name="Kuo A."/>
            <person name="Mondo S."/>
            <person name="Pangilinan J."/>
            <person name="Riley R."/>
            <person name="LaButti K."/>
            <person name="Andreopoulos B."/>
            <person name="Lipzen A."/>
            <person name="Chen C."/>
            <person name="Yan M."/>
            <person name="Daum C."/>
            <person name="Ng V."/>
            <person name="Clum A."/>
            <person name="Steindorff A."/>
            <person name="Ohm R.A."/>
            <person name="Martin F."/>
            <person name="Silar P."/>
            <person name="Natvig D.O."/>
            <person name="Lalanne C."/>
            <person name="Gautier V."/>
            <person name="Ament-Velasquez S.L."/>
            <person name="Kruys A."/>
            <person name="Hutchinson M.I."/>
            <person name="Powell A.J."/>
            <person name="Barry K."/>
            <person name="Miller A.N."/>
            <person name="Grigoriev I.V."/>
            <person name="Debuchy R."/>
            <person name="Gladieux P."/>
            <person name="Hiltunen Thoren M."/>
            <person name="Johannesson H."/>
        </authorList>
    </citation>
    <scope>NUCLEOTIDE SEQUENCE</scope>
    <source>
        <strain evidence="6">PSN293</strain>
    </source>
</reference>
<reference evidence="6" key="2">
    <citation type="submission" date="2023-05" db="EMBL/GenBank/DDBJ databases">
        <authorList>
            <consortium name="Lawrence Berkeley National Laboratory"/>
            <person name="Steindorff A."/>
            <person name="Hensen N."/>
            <person name="Bonometti L."/>
            <person name="Westerberg I."/>
            <person name="Brannstrom I.O."/>
            <person name="Guillou S."/>
            <person name="Cros-Aarteil S."/>
            <person name="Calhoun S."/>
            <person name="Haridas S."/>
            <person name="Kuo A."/>
            <person name="Mondo S."/>
            <person name="Pangilinan J."/>
            <person name="Riley R."/>
            <person name="Labutti K."/>
            <person name="Andreopoulos B."/>
            <person name="Lipzen A."/>
            <person name="Chen C."/>
            <person name="Yanf M."/>
            <person name="Daum C."/>
            <person name="Ng V."/>
            <person name="Clum A."/>
            <person name="Ohm R."/>
            <person name="Martin F."/>
            <person name="Silar P."/>
            <person name="Natvig D."/>
            <person name="Lalanne C."/>
            <person name="Gautier V."/>
            <person name="Ament-Velasquez S.L."/>
            <person name="Kruys A."/>
            <person name="Hutchinson M.I."/>
            <person name="Powell A.J."/>
            <person name="Barry K."/>
            <person name="Miller A.N."/>
            <person name="Grigoriev I.V."/>
            <person name="Debuchy R."/>
            <person name="Gladieux P."/>
            <person name="Thoren M.H."/>
            <person name="Johannesson H."/>
        </authorList>
    </citation>
    <scope>NUCLEOTIDE SEQUENCE</scope>
    <source>
        <strain evidence="6">PSN293</strain>
    </source>
</reference>
<dbReference type="Pfam" id="PF22939">
    <property type="entry name" value="WHD_GPIID"/>
    <property type="match status" value="1"/>
</dbReference>
<proteinExistence type="predicted"/>
<dbReference type="InterPro" id="IPR056884">
    <property type="entry name" value="NPHP3-like_N"/>
</dbReference>
<evidence type="ECO:0008006" key="8">
    <source>
        <dbReference type="Google" id="ProtNLM"/>
    </source>
</evidence>
<dbReference type="SUPFAM" id="SSF53474">
    <property type="entry name" value="alpha/beta-Hydrolases"/>
    <property type="match status" value="1"/>
</dbReference>
<dbReference type="InterPro" id="IPR054471">
    <property type="entry name" value="GPIID_WHD"/>
</dbReference>
<feature type="repeat" description="WD" evidence="2">
    <location>
        <begin position="937"/>
        <end position="977"/>
    </location>
</feature>
<evidence type="ECO:0000256" key="3">
    <source>
        <dbReference type="SAM" id="MobiDB-lite"/>
    </source>
</evidence>
<dbReference type="InterPro" id="IPR036322">
    <property type="entry name" value="WD40_repeat_dom_sf"/>
</dbReference>
<feature type="domain" description="Nephrocystin 3-like N-terminal" evidence="5">
    <location>
        <begin position="357"/>
        <end position="519"/>
    </location>
</feature>
<keyword evidence="1" id="KW-0677">Repeat</keyword>
<comment type="caution">
    <text evidence="6">The sequence shown here is derived from an EMBL/GenBank/DDBJ whole genome shotgun (WGS) entry which is preliminary data.</text>
</comment>
<name>A0AAN6Y0C1_9PEZI</name>
<evidence type="ECO:0000313" key="7">
    <source>
        <dbReference type="Proteomes" id="UP001301769"/>
    </source>
</evidence>
<protein>
    <recommendedName>
        <fullName evidence="8">GPI inositol-deacylase</fullName>
    </recommendedName>
</protein>
<evidence type="ECO:0000313" key="6">
    <source>
        <dbReference type="EMBL" id="KAK4209026.1"/>
    </source>
</evidence>
<sequence length="1570" mass="174121">MEYGADKTRDRRGTFSLSLPLRRLKSTSPSRSSDESSLSRATTLGDDGIDDTRGPLGLNLLFSPSEVEVDLIFVHGLGGGSRKTWSKTDMLRDFWPAEWLPKDPGFSRVRIHSYGYDSNWAKGNNSCLNIHHFGKSFLIELSTSPHIENSMSPIVLIGHSMGGLVIKRAYMLARQDHLFTSLADRIRAIYFLGTPHRGSDSAKLLKNILHVASSAPAYVPELVRGSGSLQAINDEFRQFSDQMELWSFYETQKLSTKGFSTIIVDPESAILGYREERQVPMNADHRSICKFETPHDQNYTTIRNSLISTITRLSRSLRPSLTGSLTSTSHESLPDWLGLSELGEEDLSGVQEARVPGTCEWFLTKESYRAWREPGSEVPALFWLSGKPATGKSVLSGAVVDDIQSLGFGCAYYFFKHGDMSASKMTTCLRSLVLQMAAFDENVHAKLRILQEENTKIDLDNERNLWRLLFVSGIFPVMVRPFYWVLDGLDECTNVAPLFEAMLPKIDSSLPLRIFITSRQTPAITRHFSTLPLPQVWPEEISAEETMQDIKTLVNSRAGALIAENEQSKSALIERVVQKSNGLFLWTRLVMDELSSAFSEEDAKRVLDEVPHGMECLYHRALDVMRRASRGQALALAILEWSSCAMRPLTVQELAGALAVELEDKFPDIANTVTALCGQLVTIDRSGRVQMIHETAREFITDSKLSSDFAVKKREAHTKIARVCLKYLVGDELKPPRTARRPPGQSATNKRSAFSTYAFGAFSYHLAQADPSANDVLSLVHTFLKTNILTWIEHTSQARSLPLMVKVAKDLKQYHSLCIAERSPLSSELQRMKTWTTDLQRVAAKFSDALTRSPSAIFSLIPPFCPIQSAIYNTTRAGRRLKILGPPNLEWDDRLSCVDFRQGKTSALCYGGEYLAVGLIGGRISLYHPTSAQEFRVLEHGETVSQLEFKSQSDLLVSCGVKTIRVWDVRTGRCLQTLPAPRKCLKLWFERSLLLAASTKSEISSWDLGTTPADSLPKRQWRDSADEDGVFLARPPMAYSIGIAHQMLAVGYSGQPITIWDLEGDCYYGTCGKKLPTGDTATFPLQALQFNPNKDIELLAASYLDGDLVILDPFSDTEIERQRLSCHTLTASPDGRFLAGGGAGGVIQILEFDTLKPVYKVRTSDLWIKQLAFSHDGMQLADLRGSQCNIWTPPVLLAGSIEGDVSVDTSDTLIDSPGITKQPKITALASSPNGILCGKEDGRVCLFDPISGGLTRELYHHKASIRILQWLPKTGTVLSVCVSNRIQAWPMQKLKTDKSWKTESPLLDFRLDCEGSSVVSVVAGEEAGKLILSTWQSDHLWDIGTAKEESRLTYGREDQALTRIWFQHPESPAHLVCVRQDNADIYDWKGWAKVATLPFSTSIPGLQTKSVLQYTSLAKECRLLLELQEIGGSTETKRLVSLCVPKLPLTSTTPQGAPITVELPDKICRHVSHVVGIQATGSSNRLVFLDGNSWVCSVDLNVGMTVSSAKTVKEATSSYTRHFFVPYDWFAGSRRLLGAMASNKNVIFARNGDIAVVKGGLDFSEPVSGL</sequence>
<feature type="compositionally biased region" description="Low complexity" evidence="3">
    <location>
        <begin position="26"/>
        <end position="39"/>
    </location>
</feature>
<feature type="domain" description="GPI inositol-deacylase winged helix" evidence="4">
    <location>
        <begin position="622"/>
        <end position="712"/>
    </location>
</feature>
<keyword evidence="7" id="KW-1185">Reference proteome</keyword>
<dbReference type="Proteomes" id="UP001301769">
    <property type="component" value="Unassembled WGS sequence"/>
</dbReference>
<feature type="region of interest" description="Disordered" evidence="3">
    <location>
        <begin position="24"/>
        <end position="50"/>
    </location>
</feature>
<dbReference type="SUPFAM" id="SSF50978">
    <property type="entry name" value="WD40 repeat-like"/>
    <property type="match status" value="2"/>
</dbReference>
<dbReference type="SMART" id="SM00320">
    <property type="entry name" value="WD40"/>
    <property type="match status" value="7"/>
</dbReference>
<dbReference type="SUPFAM" id="SSF52540">
    <property type="entry name" value="P-loop containing nucleoside triphosphate hydrolases"/>
    <property type="match status" value="1"/>
</dbReference>
<dbReference type="Gene3D" id="3.40.50.1820">
    <property type="entry name" value="alpha/beta hydrolase"/>
    <property type="match status" value="1"/>
</dbReference>
<dbReference type="InterPro" id="IPR015943">
    <property type="entry name" value="WD40/YVTN_repeat-like_dom_sf"/>
</dbReference>
<organism evidence="6 7">
    <name type="scientific">Rhypophila decipiens</name>
    <dbReference type="NCBI Taxonomy" id="261697"/>
    <lineage>
        <taxon>Eukaryota</taxon>
        <taxon>Fungi</taxon>
        <taxon>Dikarya</taxon>
        <taxon>Ascomycota</taxon>
        <taxon>Pezizomycotina</taxon>
        <taxon>Sordariomycetes</taxon>
        <taxon>Sordariomycetidae</taxon>
        <taxon>Sordariales</taxon>
        <taxon>Naviculisporaceae</taxon>
        <taxon>Rhypophila</taxon>
    </lineage>
</organism>
<dbReference type="InterPro" id="IPR027417">
    <property type="entry name" value="P-loop_NTPase"/>
</dbReference>
<evidence type="ECO:0000259" key="5">
    <source>
        <dbReference type="Pfam" id="PF24883"/>
    </source>
</evidence>
<dbReference type="Pfam" id="PF24883">
    <property type="entry name" value="NPHP3_N"/>
    <property type="match status" value="1"/>
</dbReference>
<dbReference type="PANTHER" id="PTHR10039:SF16">
    <property type="entry name" value="GPI INOSITOL-DEACYLASE"/>
    <property type="match status" value="1"/>
</dbReference>
<dbReference type="PROSITE" id="PS50082">
    <property type="entry name" value="WD_REPEATS_2"/>
    <property type="match status" value="1"/>
</dbReference>
<dbReference type="InterPro" id="IPR029058">
    <property type="entry name" value="AB_hydrolase_fold"/>
</dbReference>
<dbReference type="InterPro" id="IPR001680">
    <property type="entry name" value="WD40_rpt"/>
</dbReference>
<keyword evidence="2" id="KW-0853">WD repeat</keyword>
<dbReference type="Gene3D" id="2.130.10.10">
    <property type="entry name" value="YVTN repeat-like/Quinoprotein amine dehydrogenase"/>
    <property type="match status" value="2"/>
</dbReference>
<evidence type="ECO:0000256" key="1">
    <source>
        <dbReference type="ARBA" id="ARBA00022737"/>
    </source>
</evidence>